<dbReference type="AlphaFoldDB" id="A0A1B3XLB6"/>
<dbReference type="Proteomes" id="UP000077926">
    <property type="component" value="Chromosome"/>
</dbReference>
<dbReference type="STRING" id="264697.ABE28_006580"/>
<reference evidence="3 4" key="1">
    <citation type="submission" date="2016-08" db="EMBL/GenBank/DDBJ databases">
        <title>Complete genome sequence of Bacillus muralis G25-68, a strain with toxicity to nematodes.</title>
        <authorList>
            <person name="Zheng Z."/>
        </authorList>
    </citation>
    <scope>NUCLEOTIDE SEQUENCE [LARGE SCALE GENOMIC DNA]</scope>
    <source>
        <strain evidence="3 4">G25-68</strain>
    </source>
</reference>
<dbReference type="KEGG" id="bmur:ABE28_006580"/>
<protein>
    <recommendedName>
        <fullName evidence="5">DUF1835 domain-containing protein</fullName>
    </recommendedName>
</protein>
<evidence type="ECO:0000313" key="3">
    <source>
        <dbReference type="EMBL" id="AOH54011.1"/>
    </source>
</evidence>
<evidence type="ECO:0000259" key="1">
    <source>
        <dbReference type="Pfam" id="PF08874"/>
    </source>
</evidence>
<dbReference type="InterPro" id="IPR014973">
    <property type="entry name" value="DUF1835"/>
</dbReference>
<name>A0A1B3XLB6_9BACI</name>
<keyword evidence="4" id="KW-1185">Reference proteome</keyword>
<dbReference type="OrthoDB" id="343110at2"/>
<evidence type="ECO:0000259" key="2">
    <source>
        <dbReference type="Pfam" id="PF12395"/>
    </source>
</evidence>
<dbReference type="PROSITE" id="PS51257">
    <property type="entry name" value="PROKAR_LIPOPROTEIN"/>
    <property type="match status" value="1"/>
</dbReference>
<evidence type="ECO:0008006" key="5">
    <source>
        <dbReference type="Google" id="ProtNLM"/>
    </source>
</evidence>
<organism evidence="3 4">
    <name type="scientific">Peribacillus muralis</name>
    <dbReference type="NCBI Taxonomy" id="264697"/>
    <lineage>
        <taxon>Bacteria</taxon>
        <taxon>Bacillati</taxon>
        <taxon>Bacillota</taxon>
        <taxon>Bacilli</taxon>
        <taxon>Bacillales</taxon>
        <taxon>Bacillaceae</taxon>
        <taxon>Peribacillus</taxon>
    </lineage>
</organism>
<accession>A0A1B3XLB6</accession>
<feature type="domain" description="DUF1835" evidence="1">
    <location>
        <begin position="17"/>
        <end position="139"/>
    </location>
</feature>
<evidence type="ECO:0000313" key="4">
    <source>
        <dbReference type="Proteomes" id="UP000077926"/>
    </source>
</evidence>
<dbReference type="EMBL" id="CP017080">
    <property type="protein sequence ID" value="AOH54011.1"/>
    <property type="molecule type" value="Genomic_DNA"/>
</dbReference>
<gene>
    <name evidence="3" type="ORF">ABE28_006580</name>
</gene>
<proteinExistence type="predicted"/>
<feature type="domain" description="DUF3658" evidence="2">
    <location>
        <begin position="181"/>
        <end position="288"/>
    </location>
</feature>
<dbReference type="InterPro" id="IPR022123">
    <property type="entry name" value="DUF3658"/>
</dbReference>
<dbReference type="Pfam" id="PF12395">
    <property type="entry name" value="DUF3658"/>
    <property type="match status" value="1"/>
</dbReference>
<sequence length="297" mass="34905">MIHVSRNEEKRGHLQMVHIVFGNSAGGCLKFAFRKTTYAKTEEIIVLPDILSVGPIDRLQTKEGIESRLQWFKESYRDDFNNLEVYKQGMLKAIEKIKEIPPHQKVIIWTCENAAEQTGLRIVLYLLQNEVNEVFELNTFKAFHECYTYPMLEAEQFPRSSGELIPDKLLQLYEQCELKPMKFAKRIALSEEGQKLLLNENHLRTWEYGELRHSNIERGDAFIIHCAKRLHKVLDTHDYMKAARLIGEVVGHMQQYTGDEWIEYRLRDLISGGIFDYRGVLRAMRRYEVKLKEELLL</sequence>
<dbReference type="Pfam" id="PF08874">
    <property type="entry name" value="DUF1835"/>
    <property type="match status" value="1"/>
</dbReference>